<keyword evidence="5" id="KW-0051">Antiviral defense</keyword>
<keyword evidence="2" id="KW-0378">Hydrolase</keyword>
<keyword evidence="1" id="KW-0547">Nucleotide-binding</keyword>
<dbReference type="InterPro" id="IPR011545">
    <property type="entry name" value="DEAD/DEAH_box_helicase_dom"/>
</dbReference>
<organism evidence="7 8">
    <name type="scientific">Dulcicalothrix desertica PCC 7102</name>
    <dbReference type="NCBI Taxonomy" id="232991"/>
    <lineage>
        <taxon>Bacteria</taxon>
        <taxon>Bacillati</taxon>
        <taxon>Cyanobacteriota</taxon>
        <taxon>Cyanophyceae</taxon>
        <taxon>Nostocales</taxon>
        <taxon>Calotrichaceae</taxon>
        <taxon>Dulcicalothrix</taxon>
    </lineage>
</organism>
<comment type="caution">
    <text evidence="7">The sequence shown here is derived from an EMBL/GenBank/DDBJ whole genome shotgun (WGS) entry which is preliminary data.</text>
</comment>
<evidence type="ECO:0000256" key="3">
    <source>
        <dbReference type="ARBA" id="ARBA00022806"/>
    </source>
</evidence>
<dbReference type="PROSITE" id="PS51192">
    <property type="entry name" value="HELICASE_ATP_BIND_1"/>
    <property type="match status" value="1"/>
</dbReference>
<dbReference type="InterPro" id="IPR054712">
    <property type="entry name" value="Cas3-like_dom"/>
</dbReference>
<reference evidence="7" key="1">
    <citation type="submission" date="2018-12" db="EMBL/GenBank/DDBJ databases">
        <authorList>
            <person name="Will S."/>
            <person name="Neumann-Schaal M."/>
            <person name="Henke P."/>
        </authorList>
    </citation>
    <scope>NUCLEOTIDE SEQUENCE</scope>
    <source>
        <strain evidence="7">PCC 7102</strain>
    </source>
</reference>
<dbReference type="EMBL" id="RSCL01000005">
    <property type="protein sequence ID" value="RUT07219.1"/>
    <property type="molecule type" value="Genomic_DNA"/>
</dbReference>
<evidence type="ECO:0000256" key="5">
    <source>
        <dbReference type="ARBA" id="ARBA00023118"/>
    </source>
</evidence>
<evidence type="ECO:0000256" key="1">
    <source>
        <dbReference type="ARBA" id="ARBA00022741"/>
    </source>
</evidence>
<accession>A0A433VMA5</accession>
<sequence>MSNYEISLKSVYSRTAPTPEGLKVPSIFSLHWHQVETYKALCDPDIEVIINTALTGDGKSLAAFLAAMTNRTYTLSMYPTNELARDQLKQVQGYKDKFKPKYDPQIQRLTAAILEEYVNTGKLPSKLEALENVSSQFEILLTNPDLFHYIHNFYYLRGKIDNPDRLFRRIDEKYKLFVYDEFHIFSSPQVASVINTIVLMKHTANNKRKFLFLSATPNELLKGFLENAGINYKIINPVEAGAYKFESNGNNEGWRQISQPINLSFPQGLEPNLRSSSTWIEENAETVILKFFQDNPNSKGAIILNSIASVKKLLPKFKALFEPRWQVRENTGLTGETEKSNSVAEADLLLGTSTIDVGVDFQINFLVFEASDAGNFIQRFGRLGRHPGFTIYQAYALIPNFLVARLFEDKSHLLQGGETYDRITFTHAIRSAWIFKNQFTRYPQRWGGLQSYYIYNTLKSNSHIKEKYLDIDKKFGTSIQRGLGIKLEHMKAQYYRCKSETKEKIINEARSFRGSSQLDCAIYDLTNNHEPEAERFKMYNLPGILSNFVFELWDENSFIQKAKNVGISTKRFDKALCYLKLRDFREVREDWYFYYPGNIREFAATAKVQLLKNLEICQPHGSGIQKISDAVSRRNLVCYVCDRDRNFLRATLGLPMHLQVYPLTNEPEDRKPSYSIAFGQDALLLETVTWHLKPKDDEGWIC</sequence>
<dbReference type="GO" id="GO:0005524">
    <property type="term" value="F:ATP binding"/>
    <property type="evidence" value="ECO:0007669"/>
    <property type="project" value="UniProtKB-KW"/>
</dbReference>
<dbReference type="RefSeq" id="WP_127081048.1">
    <property type="nucleotide sequence ID" value="NZ_RSCL01000005.1"/>
</dbReference>
<reference evidence="7" key="2">
    <citation type="journal article" date="2019" name="Genome Biol. Evol.">
        <title>Day and night: Metabolic profiles and evolutionary relationships of six axenic non-marine cyanobacteria.</title>
        <authorList>
            <person name="Will S.E."/>
            <person name="Henke P."/>
            <person name="Boedeker C."/>
            <person name="Huang S."/>
            <person name="Brinkmann H."/>
            <person name="Rohde M."/>
            <person name="Jarek M."/>
            <person name="Friedl T."/>
            <person name="Seufert S."/>
            <person name="Schumacher M."/>
            <person name="Overmann J."/>
            <person name="Neumann-Schaal M."/>
            <person name="Petersen J."/>
        </authorList>
    </citation>
    <scope>NUCLEOTIDE SEQUENCE [LARGE SCALE GENOMIC DNA]</scope>
    <source>
        <strain evidence="7">PCC 7102</strain>
    </source>
</reference>
<dbReference type="NCBIfam" id="TIGR03158">
    <property type="entry name" value="cas3_cyano"/>
    <property type="match status" value="1"/>
</dbReference>
<dbReference type="SMART" id="SM00487">
    <property type="entry name" value="DEXDc"/>
    <property type="match status" value="1"/>
</dbReference>
<dbReference type="GO" id="GO:0051607">
    <property type="term" value="P:defense response to virus"/>
    <property type="evidence" value="ECO:0007669"/>
    <property type="project" value="UniProtKB-KW"/>
</dbReference>
<dbReference type="GO" id="GO:0003676">
    <property type="term" value="F:nucleic acid binding"/>
    <property type="evidence" value="ECO:0007669"/>
    <property type="project" value="InterPro"/>
</dbReference>
<gene>
    <name evidence="7" type="ORF">DSM106972_024800</name>
</gene>
<evidence type="ECO:0000313" key="8">
    <source>
        <dbReference type="Proteomes" id="UP000271624"/>
    </source>
</evidence>
<dbReference type="GO" id="GO:0016787">
    <property type="term" value="F:hydrolase activity"/>
    <property type="evidence" value="ECO:0007669"/>
    <property type="project" value="UniProtKB-KW"/>
</dbReference>
<feature type="domain" description="Helicase ATP-binding" evidence="6">
    <location>
        <begin position="40"/>
        <end position="235"/>
    </location>
</feature>
<dbReference type="InterPro" id="IPR017575">
    <property type="entry name" value="CRISPR-assoc_helicase_Cas3"/>
</dbReference>
<dbReference type="InterPro" id="IPR027417">
    <property type="entry name" value="P-loop_NTPase"/>
</dbReference>
<dbReference type="Pfam" id="PF00270">
    <property type="entry name" value="DEAD"/>
    <property type="match status" value="1"/>
</dbReference>
<evidence type="ECO:0000256" key="2">
    <source>
        <dbReference type="ARBA" id="ARBA00022801"/>
    </source>
</evidence>
<dbReference type="Proteomes" id="UP000271624">
    <property type="component" value="Unassembled WGS sequence"/>
</dbReference>
<evidence type="ECO:0000313" key="7">
    <source>
        <dbReference type="EMBL" id="RUT07219.1"/>
    </source>
</evidence>
<proteinExistence type="predicted"/>
<evidence type="ECO:0000259" key="6">
    <source>
        <dbReference type="PROSITE" id="PS51192"/>
    </source>
</evidence>
<protein>
    <recommendedName>
        <fullName evidence="6">Helicase ATP-binding domain-containing protein</fullName>
    </recommendedName>
</protein>
<dbReference type="OrthoDB" id="415697at2"/>
<dbReference type="AlphaFoldDB" id="A0A433VMA5"/>
<dbReference type="Pfam" id="PF22590">
    <property type="entry name" value="Cas3-like_C_2"/>
    <property type="match status" value="1"/>
</dbReference>
<dbReference type="Gene3D" id="3.40.50.300">
    <property type="entry name" value="P-loop containing nucleotide triphosphate hydrolases"/>
    <property type="match status" value="1"/>
</dbReference>
<dbReference type="PANTHER" id="PTHR47957:SF3">
    <property type="entry name" value="ATP-DEPENDENT HELICASE HRQ1"/>
    <property type="match status" value="1"/>
</dbReference>
<keyword evidence="8" id="KW-1185">Reference proteome</keyword>
<dbReference type="GO" id="GO:0036297">
    <property type="term" value="P:interstrand cross-link repair"/>
    <property type="evidence" value="ECO:0007669"/>
    <property type="project" value="TreeGrafter"/>
</dbReference>
<keyword evidence="3" id="KW-0347">Helicase</keyword>
<name>A0A433VMA5_9CYAN</name>
<evidence type="ECO:0000256" key="4">
    <source>
        <dbReference type="ARBA" id="ARBA00022840"/>
    </source>
</evidence>
<dbReference type="GO" id="GO:0043138">
    <property type="term" value="F:3'-5' DNA helicase activity"/>
    <property type="evidence" value="ECO:0007669"/>
    <property type="project" value="TreeGrafter"/>
</dbReference>
<dbReference type="SUPFAM" id="SSF52540">
    <property type="entry name" value="P-loop containing nucleoside triphosphate hydrolases"/>
    <property type="match status" value="1"/>
</dbReference>
<dbReference type="InterPro" id="IPR014001">
    <property type="entry name" value="Helicase_ATP-bd"/>
</dbReference>
<dbReference type="PANTHER" id="PTHR47957">
    <property type="entry name" value="ATP-DEPENDENT HELICASE HRQ1"/>
    <property type="match status" value="1"/>
</dbReference>
<dbReference type="GO" id="GO:0006289">
    <property type="term" value="P:nucleotide-excision repair"/>
    <property type="evidence" value="ECO:0007669"/>
    <property type="project" value="TreeGrafter"/>
</dbReference>
<keyword evidence="4" id="KW-0067">ATP-binding</keyword>